<organism evidence="2 3">
    <name type="scientific">Folsomia candida</name>
    <name type="common">Springtail</name>
    <dbReference type="NCBI Taxonomy" id="158441"/>
    <lineage>
        <taxon>Eukaryota</taxon>
        <taxon>Metazoa</taxon>
        <taxon>Ecdysozoa</taxon>
        <taxon>Arthropoda</taxon>
        <taxon>Hexapoda</taxon>
        <taxon>Collembola</taxon>
        <taxon>Entomobryomorpha</taxon>
        <taxon>Isotomoidea</taxon>
        <taxon>Isotomidae</taxon>
        <taxon>Proisotominae</taxon>
        <taxon>Folsomia</taxon>
    </lineage>
</organism>
<accession>A0A226DWL2</accession>
<gene>
    <name evidence="2" type="ORF">Fcan01_15510</name>
</gene>
<evidence type="ECO:0000313" key="3">
    <source>
        <dbReference type="Proteomes" id="UP000198287"/>
    </source>
</evidence>
<evidence type="ECO:0000313" key="2">
    <source>
        <dbReference type="EMBL" id="OXA49204.1"/>
    </source>
</evidence>
<dbReference type="EMBL" id="LNIX01000010">
    <property type="protein sequence ID" value="OXA49204.1"/>
    <property type="molecule type" value="Genomic_DNA"/>
</dbReference>
<feature type="region of interest" description="Disordered" evidence="1">
    <location>
        <begin position="167"/>
        <end position="213"/>
    </location>
</feature>
<keyword evidence="3" id="KW-1185">Reference proteome</keyword>
<comment type="caution">
    <text evidence="2">The sequence shown here is derived from an EMBL/GenBank/DDBJ whole genome shotgun (WGS) entry which is preliminary data.</text>
</comment>
<name>A0A226DWL2_FOLCA</name>
<dbReference type="Proteomes" id="UP000198287">
    <property type="component" value="Unassembled WGS sequence"/>
</dbReference>
<dbReference type="AlphaFoldDB" id="A0A226DWL2"/>
<protein>
    <submittedName>
        <fullName evidence="2">Uncharacterized protein</fullName>
    </submittedName>
</protein>
<proteinExistence type="predicted"/>
<feature type="compositionally biased region" description="Basic and acidic residues" evidence="1">
    <location>
        <begin position="194"/>
        <end position="207"/>
    </location>
</feature>
<sequence>MLFIYCKTEIADLKLELNKCQISLAECELQLQKQNEIIVTKPSETIGTRPSVFIGTRLNEIVTKNIPKSTGPLCNANQVNEKSGGETQNTNIVIKGLKIPTNTKPEETVKELLSFMNVHVTPTYVKLLKVSGHILVGCESQRQKSLIFRNCHLLKDYPQKISIRDELMSKSRSNKQRRNRNNESNVTRQLQSKDVIKNHRDRPDNHSLKNNQIVTKPSENKVIVTKPSQLPVSMSIVSRDDSEDEPSCYECTGSDSISDSWESSEGVVEYFRQEDFVQEEVNDLIASLESWGKDDEVVCKFMSLISESRDMHATGKNCMCNEILDTEKALQFLELHNVSEDLCSEFAEKYNIVMCNLEQHWTDYYDKALSSCFCVNVAIPDLLKHTNKGTTSTAPCRFPSE</sequence>
<evidence type="ECO:0000256" key="1">
    <source>
        <dbReference type="SAM" id="MobiDB-lite"/>
    </source>
</evidence>
<reference evidence="2 3" key="1">
    <citation type="submission" date="2015-12" db="EMBL/GenBank/DDBJ databases">
        <title>The genome of Folsomia candida.</title>
        <authorList>
            <person name="Faddeeva A."/>
            <person name="Derks M.F."/>
            <person name="Anvar Y."/>
            <person name="Smit S."/>
            <person name="Van Straalen N."/>
            <person name="Roelofs D."/>
        </authorList>
    </citation>
    <scope>NUCLEOTIDE SEQUENCE [LARGE SCALE GENOMIC DNA]</scope>
    <source>
        <strain evidence="2 3">VU population</strain>
        <tissue evidence="2">Whole body</tissue>
    </source>
</reference>